<dbReference type="PRINTS" id="PR00344">
    <property type="entry name" value="BCTRLSENSOR"/>
</dbReference>
<evidence type="ECO:0000256" key="8">
    <source>
        <dbReference type="SAM" id="Phobius"/>
    </source>
</evidence>
<dbReference type="PROSITE" id="PS50110">
    <property type="entry name" value="RESPONSE_REGULATORY"/>
    <property type="match status" value="1"/>
</dbReference>
<feature type="modified residue" description="4-aspartylphosphate" evidence="7">
    <location>
        <position position="1166"/>
    </location>
</feature>
<sequence length="1367" mass="154204">MCLAFCPLVTSGQNAAVKFKHLTINEGLSQNTVYGTLQDSQGFVWIGTEDGLNRYNGYDFNIYKHTKSPASLTNSQITCLFEDKNKQLWVGTTDGLNIYNREKDSFKRLYTQSKKTSENNDYITTILQDKAGDFWVATYDGLKLYNPASYSFTAFLIPNPVNNKLTNKIQTMTLSHNQLWIGTGNDLKLFDIATRRFVPLPSLLTENNLLRKSGIRCIRQGKRDNYWIGTETAGLFNFDRHKNTCINYRQQAGNPNSLLSDIVRDVLVVDTSEIWIGTREGLSILKSGRINNYTYDKYNPEALTHNSVRHFMKDKAGNIWVGTYAGGVDIFYAESKNFLNISEQIGLRPGLSQRVVSAVIKNPDGSLWIGTEGGGLNYANISKGVYRHYNITDEQALSGSNIIKSLSKDPAGNLWVGTYNGLYYFDVNRKQFNQIKLSKTDNSPASNQIYALDATTGTVCIGTNGAGLQFLTKNGLEVTYLHSQTDPHSISSNNISTILSDNGNYWIGTQRGLNYFNSNTKKFTRLKFNEGNAYSLSSNAVISLFIDLRGRLWVGTEGGGLNYYDRTNNRFYAIGESEGMGNGVVHAINEDLQGNLWVSTNKGLSKIAFKNFNLPFNTLNLKITNYTIADGLPSNQFSNNATNLHPGSQMIFGSISGITVFDPAHIITNTYKPPVVITDFLIRNKPVLVSDADSPLQSQINETKEITLTHDQGFISFRFAALNFINPDNNHYAYKLEGFKGDNDWHYVDNQRMATYTNLDAGTYVFRVKAANNDGVWNNQVKSIKLIVLPPWWKTWWAYLIYVAIIGMLLYLFYSYSIKTARLTNELEFEHLSHQKDQELAQRKLAFFTNISHEIKTPLTLILAPLEKLIRLNESNNKVQNQLMLMQRNGERLIRLINQLLDFRKFEEGNMKLQAAEGNVVRFINEIVISFEGYAQSKNITLVFKSQSPDIQVYYDRDKLEKIFYNLLSNALKFTPDGGKVSVNVKTENGSLLVDVEDNGVGIPPENIEKIFNRFNHFSEPGRSISGTGIGLSFSQGLAELHSGSISVESTVGNNTERGHTCFTVKLPLGKSHLKPDEIVADFKDSERIEQYLLPSIHKKQPIDAILRPVAEDIDKPVMLIVEDNAEVLNFVAANFMADYNVHIAHDGVEGLKLATELIPDIVISDVMMPNMNGITLCSKIKTDTRTSHIPVILLTARTPLIFKLEGLETGADDYITKPFSIDILETRVRNLVDSRKKLRDRYRKEISLQPQNVAITSPDEKFLAKVMAFIERNMAETTLSVEELGKEVGMSRVTLYRKIKALTNQTAIEFIRGVRIKRAAQLLEQNKFNVSEVAYMVGFIDVDYFRKCFKEQYGHTPKEYAYSAEK</sequence>
<dbReference type="InterPro" id="IPR018062">
    <property type="entry name" value="HTH_AraC-typ_CS"/>
</dbReference>
<dbReference type="SMART" id="SM00342">
    <property type="entry name" value="HTH_ARAC"/>
    <property type="match status" value="1"/>
</dbReference>
<dbReference type="Gene3D" id="1.10.10.60">
    <property type="entry name" value="Homeodomain-like"/>
    <property type="match status" value="2"/>
</dbReference>
<dbReference type="EMBL" id="JADFFM010000001">
    <property type="protein sequence ID" value="MBE9667039.1"/>
    <property type="molecule type" value="Genomic_DNA"/>
</dbReference>
<evidence type="ECO:0000256" key="5">
    <source>
        <dbReference type="ARBA" id="ARBA00023125"/>
    </source>
</evidence>
<dbReference type="SMART" id="SM00388">
    <property type="entry name" value="HisKA"/>
    <property type="match status" value="1"/>
</dbReference>
<dbReference type="CDD" id="cd00082">
    <property type="entry name" value="HisKA"/>
    <property type="match status" value="1"/>
</dbReference>
<dbReference type="SUPFAM" id="SSF55874">
    <property type="entry name" value="ATPase domain of HSP90 chaperone/DNA topoisomerase II/histidine kinase"/>
    <property type="match status" value="1"/>
</dbReference>
<dbReference type="EC" id="2.7.13.3" evidence="2"/>
<evidence type="ECO:0000256" key="7">
    <source>
        <dbReference type="PROSITE-ProRule" id="PRU00169"/>
    </source>
</evidence>
<dbReference type="SMART" id="SM00448">
    <property type="entry name" value="REC"/>
    <property type="match status" value="1"/>
</dbReference>
<dbReference type="CDD" id="cd17574">
    <property type="entry name" value="REC_OmpR"/>
    <property type="match status" value="1"/>
</dbReference>
<keyword evidence="13" id="KW-1185">Reference proteome</keyword>
<dbReference type="InterPro" id="IPR004358">
    <property type="entry name" value="Sig_transdc_His_kin-like_C"/>
</dbReference>
<evidence type="ECO:0000313" key="13">
    <source>
        <dbReference type="Proteomes" id="UP000632774"/>
    </source>
</evidence>
<accession>A0ABR9XJ18</accession>
<evidence type="ECO:0000256" key="1">
    <source>
        <dbReference type="ARBA" id="ARBA00000085"/>
    </source>
</evidence>
<feature type="domain" description="Histidine kinase" evidence="10">
    <location>
        <begin position="850"/>
        <end position="1071"/>
    </location>
</feature>
<proteinExistence type="predicted"/>
<keyword evidence="8" id="KW-0812">Transmembrane</keyword>
<dbReference type="CDD" id="cd00075">
    <property type="entry name" value="HATPase"/>
    <property type="match status" value="1"/>
</dbReference>
<evidence type="ECO:0000259" key="9">
    <source>
        <dbReference type="PROSITE" id="PS01124"/>
    </source>
</evidence>
<dbReference type="SMART" id="SM00387">
    <property type="entry name" value="HATPase_c"/>
    <property type="match status" value="1"/>
</dbReference>
<dbReference type="SUPFAM" id="SSF52172">
    <property type="entry name" value="CheY-like"/>
    <property type="match status" value="1"/>
</dbReference>
<evidence type="ECO:0000256" key="4">
    <source>
        <dbReference type="ARBA" id="ARBA00023015"/>
    </source>
</evidence>
<dbReference type="InterPro" id="IPR009057">
    <property type="entry name" value="Homeodomain-like_sf"/>
</dbReference>
<dbReference type="InterPro" id="IPR013783">
    <property type="entry name" value="Ig-like_fold"/>
</dbReference>
<dbReference type="InterPro" id="IPR003661">
    <property type="entry name" value="HisK_dim/P_dom"/>
</dbReference>
<dbReference type="Gene3D" id="3.30.565.10">
    <property type="entry name" value="Histidine kinase-like ATPase, C-terminal domain"/>
    <property type="match status" value="1"/>
</dbReference>
<dbReference type="Pfam" id="PF00512">
    <property type="entry name" value="HisKA"/>
    <property type="match status" value="1"/>
</dbReference>
<keyword evidence="8" id="KW-1133">Transmembrane helix</keyword>
<dbReference type="Gene3D" id="1.10.287.130">
    <property type="match status" value="1"/>
</dbReference>
<evidence type="ECO:0000259" key="10">
    <source>
        <dbReference type="PROSITE" id="PS50109"/>
    </source>
</evidence>
<dbReference type="Proteomes" id="UP000632774">
    <property type="component" value="Unassembled WGS sequence"/>
</dbReference>
<keyword evidence="4" id="KW-0805">Transcription regulation</keyword>
<keyword evidence="3 7" id="KW-0597">Phosphoprotein</keyword>
<dbReference type="InterPro" id="IPR018060">
    <property type="entry name" value="HTH_AraC"/>
</dbReference>
<evidence type="ECO:0000313" key="12">
    <source>
        <dbReference type="EMBL" id="MBE9667039.1"/>
    </source>
</evidence>
<dbReference type="InterPro" id="IPR005467">
    <property type="entry name" value="His_kinase_dom"/>
</dbReference>
<name>A0ABR9XJ18_9SPHI</name>
<feature type="domain" description="HTH araC/xylS-type" evidence="9">
    <location>
        <begin position="1265"/>
        <end position="1364"/>
    </location>
</feature>
<protein>
    <recommendedName>
        <fullName evidence="2">histidine kinase</fullName>
        <ecNumber evidence="2">2.7.13.3</ecNumber>
    </recommendedName>
</protein>
<dbReference type="InterPro" id="IPR036890">
    <property type="entry name" value="HATPase_C_sf"/>
</dbReference>
<keyword evidence="6" id="KW-0804">Transcription</keyword>
<dbReference type="Gene3D" id="2.60.40.10">
    <property type="entry name" value="Immunoglobulins"/>
    <property type="match status" value="1"/>
</dbReference>
<keyword evidence="5" id="KW-0238">DNA-binding</keyword>
<feature type="domain" description="Response regulatory" evidence="11">
    <location>
        <begin position="1118"/>
        <end position="1233"/>
    </location>
</feature>
<dbReference type="InterPro" id="IPR001789">
    <property type="entry name" value="Sig_transdc_resp-reg_receiver"/>
</dbReference>
<organism evidence="12 13">
    <name type="scientific">Mucilaginibacter boryungensis</name>
    <dbReference type="NCBI Taxonomy" id="768480"/>
    <lineage>
        <taxon>Bacteria</taxon>
        <taxon>Pseudomonadati</taxon>
        <taxon>Bacteroidota</taxon>
        <taxon>Sphingobacteriia</taxon>
        <taxon>Sphingobacteriales</taxon>
        <taxon>Sphingobacteriaceae</taxon>
        <taxon>Mucilaginibacter</taxon>
    </lineage>
</organism>
<dbReference type="InterPro" id="IPR036097">
    <property type="entry name" value="HisK_dim/P_sf"/>
</dbReference>
<reference evidence="12 13" key="1">
    <citation type="submission" date="2020-10" db="EMBL/GenBank/DDBJ databases">
        <title>Mucilaginibacter mali sp. nov., isolated from rhizosphere soil of apple orchard.</title>
        <authorList>
            <person name="Lee J.-S."/>
            <person name="Kim H.S."/>
            <person name="Kim J.-S."/>
        </authorList>
    </citation>
    <scope>NUCLEOTIDE SEQUENCE [LARGE SCALE GENOMIC DNA]</scope>
    <source>
        <strain evidence="12 13">KCTC 23157</strain>
    </source>
</reference>
<dbReference type="Gene3D" id="2.130.10.10">
    <property type="entry name" value="YVTN repeat-like/Quinoprotein amine dehydrogenase"/>
    <property type="match status" value="2"/>
</dbReference>
<dbReference type="InterPro" id="IPR011110">
    <property type="entry name" value="Reg_prop"/>
</dbReference>
<dbReference type="InterPro" id="IPR011006">
    <property type="entry name" value="CheY-like_superfamily"/>
</dbReference>
<evidence type="ECO:0000256" key="3">
    <source>
        <dbReference type="ARBA" id="ARBA00022553"/>
    </source>
</evidence>
<dbReference type="Gene3D" id="3.40.50.2300">
    <property type="match status" value="1"/>
</dbReference>
<dbReference type="SUPFAM" id="SSF46689">
    <property type="entry name" value="Homeodomain-like"/>
    <property type="match status" value="1"/>
</dbReference>
<keyword evidence="8" id="KW-0472">Membrane</keyword>
<dbReference type="PANTHER" id="PTHR43547:SF2">
    <property type="entry name" value="HYBRID SIGNAL TRANSDUCTION HISTIDINE KINASE C"/>
    <property type="match status" value="1"/>
</dbReference>
<evidence type="ECO:0000259" key="11">
    <source>
        <dbReference type="PROSITE" id="PS50110"/>
    </source>
</evidence>
<dbReference type="SUPFAM" id="SSF47384">
    <property type="entry name" value="Homodimeric domain of signal transducing histidine kinase"/>
    <property type="match status" value="1"/>
</dbReference>
<dbReference type="InterPro" id="IPR015943">
    <property type="entry name" value="WD40/YVTN_repeat-like_dom_sf"/>
</dbReference>
<dbReference type="Pfam" id="PF02518">
    <property type="entry name" value="HATPase_c"/>
    <property type="match status" value="1"/>
</dbReference>
<dbReference type="InterPro" id="IPR003594">
    <property type="entry name" value="HATPase_dom"/>
</dbReference>
<feature type="transmembrane region" description="Helical" evidence="8">
    <location>
        <begin position="796"/>
        <end position="814"/>
    </location>
</feature>
<dbReference type="PROSITE" id="PS50109">
    <property type="entry name" value="HIS_KIN"/>
    <property type="match status" value="1"/>
</dbReference>
<comment type="caution">
    <text evidence="12">The sequence shown here is derived from an EMBL/GenBank/DDBJ whole genome shotgun (WGS) entry which is preliminary data.</text>
</comment>
<dbReference type="RefSeq" id="WP_194106395.1">
    <property type="nucleotide sequence ID" value="NZ_JADFFM010000001.1"/>
</dbReference>
<dbReference type="Pfam" id="PF12833">
    <property type="entry name" value="HTH_18"/>
    <property type="match status" value="1"/>
</dbReference>
<evidence type="ECO:0000256" key="2">
    <source>
        <dbReference type="ARBA" id="ARBA00012438"/>
    </source>
</evidence>
<dbReference type="Pfam" id="PF00072">
    <property type="entry name" value="Response_reg"/>
    <property type="match status" value="1"/>
</dbReference>
<dbReference type="PANTHER" id="PTHR43547">
    <property type="entry name" value="TWO-COMPONENT HISTIDINE KINASE"/>
    <property type="match status" value="1"/>
</dbReference>
<evidence type="ECO:0000256" key="6">
    <source>
        <dbReference type="ARBA" id="ARBA00023163"/>
    </source>
</evidence>
<comment type="catalytic activity">
    <reaction evidence="1">
        <text>ATP + protein L-histidine = ADP + protein N-phospho-L-histidine.</text>
        <dbReference type="EC" id="2.7.13.3"/>
    </reaction>
</comment>
<dbReference type="Pfam" id="PF07494">
    <property type="entry name" value="Reg_prop"/>
    <property type="match status" value="5"/>
</dbReference>
<dbReference type="Pfam" id="PF07495">
    <property type="entry name" value="Y_Y_Y"/>
    <property type="match status" value="1"/>
</dbReference>
<gene>
    <name evidence="12" type="ORF">IRJ18_11760</name>
</gene>
<dbReference type="InterPro" id="IPR011123">
    <property type="entry name" value="Y_Y_Y"/>
</dbReference>
<dbReference type="SUPFAM" id="SSF63829">
    <property type="entry name" value="Calcium-dependent phosphotriesterase"/>
    <property type="match status" value="2"/>
</dbReference>
<dbReference type="PROSITE" id="PS00041">
    <property type="entry name" value="HTH_ARAC_FAMILY_1"/>
    <property type="match status" value="1"/>
</dbReference>
<dbReference type="PROSITE" id="PS01124">
    <property type="entry name" value="HTH_ARAC_FAMILY_2"/>
    <property type="match status" value="1"/>
</dbReference>